<dbReference type="RefSeq" id="XP_018710292.1">
    <property type="nucleotide sequence ID" value="XM_018857794.1"/>
</dbReference>
<protein>
    <recommendedName>
        <fullName evidence="3">AMP-dependent synthetase/ligase domain-containing protein</fullName>
    </recommendedName>
</protein>
<sequence>MENGLLNWVLLALLVTALLYRQFLVFTRDVPDEYLNEQSVIESIRKPNELAVHKSTKLDYSQGLRVGLGIRYSSYKLRNGNLYDIWELAMGHAKKDPTKSVFFDQKPVQIARLNSLASQVRKLLSELASEEDIDEVCIHKNLVFSDPEAFTVLLACFTSQTTVHIYDESCLDDQNGNTLDVQREEGDLVIYRGSRLVLNMTRTIDTDITNMSFVNEYSSEKDRGIALKVSCRANHMAMTSTNFVQTNLVSAVASCIKHFPPQHHISSDDRMAVLNNTASMEGLVNGLVKVLVSFVTGAELHLASSLDTCVALKPTIILAPTDVVSTMYKKPAGLDRLLKPHRLYSLACNRFSGLIQNKPHPDLRLVIAHRSIGSTSVSPDWRQISASLAAHVVEESGYFHAAGPILVSDFFDFRSFSRELSAQTRTHGAVAQSNELKLVNFDGVSGKIAARGYNFGKAKTVMDKVGETIVTPDEDGFYQLPVQGRWGLDGCMYVMRV</sequence>
<proteinExistence type="predicted"/>
<gene>
    <name evidence="1" type="ORF">METBIDRAFT_44454</name>
</gene>
<evidence type="ECO:0000313" key="1">
    <source>
        <dbReference type="EMBL" id="OBA19767.1"/>
    </source>
</evidence>
<name>A0A1A0H793_9ASCO</name>
<dbReference type="STRING" id="869754.A0A1A0H793"/>
<accession>A0A1A0H793</accession>
<dbReference type="AlphaFoldDB" id="A0A1A0H793"/>
<evidence type="ECO:0000313" key="2">
    <source>
        <dbReference type="Proteomes" id="UP000092555"/>
    </source>
</evidence>
<reference evidence="1 2" key="1">
    <citation type="submission" date="2016-05" db="EMBL/GenBank/DDBJ databases">
        <title>Comparative genomics of biotechnologically important yeasts.</title>
        <authorList>
            <consortium name="DOE Joint Genome Institute"/>
            <person name="Riley R."/>
            <person name="Haridas S."/>
            <person name="Wolfe K.H."/>
            <person name="Lopes M.R."/>
            <person name="Hittinger C.T."/>
            <person name="Goker M."/>
            <person name="Salamov A."/>
            <person name="Wisecaver J."/>
            <person name="Long T.M."/>
            <person name="Aerts A.L."/>
            <person name="Barry K."/>
            <person name="Choi C."/>
            <person name="Clum A."/>
            <person name="Coughlan A.Y."/>
            <person name="Deshpande S."/>
            <person name="Douglass A.P."/>
            <person name="Hanson S.J."/>
            <person name="Klenk H.-P."/>
            <person name="LaButti K."/>
            <person name="Lapidus A."/>
            <person name="Lindquist E."/>
            <person name="Lipzen A."/>
            <person name="Meier-kolthoff J.P."/>
            <person name="Ohm R.A."/>
            <person name="Otillar R.P."/>
            <person name="Pangilinan J."/>
            <person name="Peng Y."/>
            <person name="Rokas A."/>
            <person name="Rosa C.A."/>
            <person name="Scheuner C."/>
            <person name="Sibirny A.A."/>
            <person name="Slot J.C."/>
            <person name="Stielow J.B."/>
            <person name="Sun H."/>
            <person name="Kurtzman C.P."/>
            <person name="Blackwell M."/>
            <person name="Grigoriev I.V."/>
            <person name="Jeffries T.W."/>
        </authorList>
    </citation>
    <scope>NUCLEOTIDE SEQUENCE [LARGE SCALE GENOMIC DNA]</scope>
    <source>
        <strain evidence="1 2">NRRL YB-4993</strain>
    </source>
</reference>
<evidence type="ECO:0008006" key="3">
    <source>
        <dbReference type="Google" id="ProtNLM"/>
    </source>
</evidence>
<dbReference type="GeneID" id="30030770"/>
<dbReference type="Proteomes" id="UP000092555">
    <property type="component" value="Unassembled WGS sequence"/>
</dbReference>
<organism evidence="1 2">
    <name type="scientific">Metschnikowia bicuspidata var. bicuspidata NRRL YB-4993</name>
    <dbReference type="NCBI Taxonomy" id="869754"/>
    <lineage>
        <taxon>Eukaryota</taxon>
        <taxon>Fungi</taxon>
        <taxon>Dikarya</taxon>
        <taxon>Ascomycota</taxon>
        <taxon>Saccharomycotina</taxon>
        <taxon>Pichiomycetes</taxon>
        <taxon>Metschnikowiaceae</taxon>
        <taxon>Metschnikowia</taxon>
    </lineage>
</organism>
<keyword evidence="2" id="KW-1185">Reference proteome</keyword>
<dbReference type="EMBL" id="LXTC01000005">
    <property type="protein sequence ID" value="OBA19767.1"/>
    <property type="molecule type" value="Genomic_DNA"/>
</dbReference>
<comment type="caution">
    <text evidence="1">The sequence shown here is derived from an EMBL/GenBank/DDBJ whole genome shotgun (WGS) entry which is preliminary data.</text>
</comment>
<dbReference type="OrthoDB" id="4138492at2759"/>